<evidence type="ECO:0000313" key="3">
    <source>
        <dbReference type="WBParaSite" id="MhA1_Contig309.frz3.gene24"/>
    </source>
</evidence>
<reference evidence="3" key="1">
    <citation type="submission" date="2016-11" db="UniProtKB">
        <authorList>
            <consortium name="WormBaseParasite"/>
        </authorList>
    </citation>
    <scope>IDENTIFICATION</scope>
</reference>
<accession>A0A1I8BKU4</accession>
<evidence type="ECO:0000256" key="1">
    <source>
        <dbReference type="SAM" id="Phobius"/>
    </source>
</evidence>
<name>A0A1I8BKU4_MELHA</name>
<evidence type="ECO:0000313" key="2">
    <source>
        <dbReference type="Proteomes" id="UP000095281"/>
    </source>
</evidence>
<dbReference type="Proteomes" id="UP000095281">
    <property type="component" value="Unplaced"/>
</dbReference>
<keyword evidence="1" id="KW-0812">Transmembrane</keyword>
<keyword evidence="1" id="KW-0472">Membrane</keyword>
<proteinExistence type="predicted"/>
<dbReference type="AlphaFoldDB" id="A0A1I8BKU4"/>
<keyword evidence="1" id="KW-1133">Transmembrane helix</keyword>
<keyword evidence="2" id="KW-1185">Reference proteome</keyword>
<feature type="transmembrane region" description="Helical" evidence="1">
    <location>
        <begin position="20"/>
        <end position="40"/>
    </location>
</feature>
<sequence>MDNVPVAPAAPGVPDDVPNHQFFASLANGIVVLNLVVARLNRRVRDQLRFINGHLNFILAIRTNVRSKCLLLVEVFGFIAASHRDVMNIVLYDHFLVINSQSLDARINGLTPYTH</sequence>
<protein>
    <submittedName>
        <fullName evidence="3">G_PROTEIN_RECEP_F1_2 domain-containing protein</fullName>
    </submittedName>
</protein>
<organism evidence="2 3">
    <name type="scientific">Meloidogyne hapla</name>
    <name type="common">Root-knot nematode worm</name>
    <dbReference type="NCBI Taxonomy" id="6305"/>
    <lineage>
        <taxon>Eukaryota</taxon>
        <taxon>Metazoa</taxon>
        <taxon>Ecdysozoa</taxon>
        <taxon>Nematoda</taxon>
        <taxon>Chromadorea</taxon>
        <taxon>Rhabditida</taxon>
        <taxon>Tylenchina</taxon>
        <taxon>Tylenchomorpha</taxon>
        <taxon>Tylenchoidea</taxon>
        <taxon>Meloidogynidae</taxon>
        <taxon>Meloidogyninae</taxon>
        <taxon>Meloidogyne</taxon>
    </lineage>
</organism>
<dbReference type="WBParaSite" id="MhA1_Contig309.frz3.gene24">
    <property type="protein sequence ID" value="MhA1_Contig309.frz3.gene24"/>
    <property type="gene ID" value="MhA1_Contig309.frz3.gene24"/>
</dbReference>